<dbReference type="Pfam" id="PF00557">
    <property type="entry name" value="Peptidase_M24"/>
    <property type="match status" value="1"/>
</dbReference>
<dbReference type="CDD" id="cd01087">
    <property type="entry name" value="Prolidase"/>
    <property type="match status" value="1"/>
</dbReference>
<comment type="cofactor">
    <cofactor evidence="1">
        <name>Mn(2+)</name>
        <dbReference type="ChEBI" id="CHEBI:29035"/>
    </cofactor>
</comment>
<comment type="subunit">
    <text evidence="2">Homodimer.</text>
</comment>
<keyword evidence="4" id="KW-0479">Metal-binding</keyword>
<dbReference type="AlphaFoldDB" id="A0AAW1NY69"/>
<dbReference type="SUPFAM" id="SSF55920">
    <property type="entry name" value="Creatinase/aminopeptidase"/>
    <property type="match status" value="1"/>
</dbReference>
<gene>
    <name evidence="17" type="ORF">WJX73_000520</name>
</gene>
<dbReference type="EMBL" id="JALJOQ010000092">
    <property type="protein sequence ID" value="KAK9798996.1"/>
    <property type="molecule type" value="Genomic_DNA"/>
</dbReference>
<sequence length="493" mass="54271">MASRSKNTFHMGRQTLKIDRLALHGAIRSKVAKMLREASPSQKQGLILLKAGSPFHIHDTDTEGVFRQESYFHYLFGVTEEDYYGAVNTACDPPKAILFMPRLPDSYAVWMGHIDGPEEKQAQYAVDEVHYTEDMADVISKINPPVIHVLAGTNSDSDRPSTPATFEGIERYTVDKEHLYPVLQHARAVKTSEEIAIMRFANEIASSAHVEVMQACKPGMMEYQLEAIFLGSAYKNGGCRHAPYTPICASGPNGSTLHYGHAGAPNDCEVKDGAMMLMDMGSEYYSYDSDITCSYPANGHFTPDQKVVYEAVLSAQQAVLGAIKPGVHWPDMHRLAERCILTGLQKGGFIKADADIEAAVQERIGALFMPHGLGHLLGIDTHDAGGYAPGTPPRINEPGLRSLRTARVLEENMIVTVEPGCYFNPFLLEPAFQNPAQAKYLGEKRLRECMDFGGVRIEDDVIVTSAGSETMTNVPRSLEDVEMVMAGASWPRK</sequence>
<dbReference type="SUPFAM" id="SSF53092">
    <property type="entry name" value="Creatinase/prolidase N-terminal domain"/>
    <property type="match status" value="1"/>
</dbReference>
<evidence type="ECO:0000256" key="2">
    <source>
        <dbReference type="ARBA" id="ARBA00011738"/>
    </source>
</evidence>
<dbReference type="InterPro" id="IPR007865">
    <property type="entry name" value="Aminopep_P_N"/>
</dbReference>
<evidence type="ECO:0000256" key="11">
    <source>
        <dbReference type="ARBA" id="ARBA00044141"/>
    </source>
</evidence>
<dbReference type="GO" id="GO:0030145">
    <property type="term" value="F:manganese ion binding"/>
    <property type="evidence" value="ECO:0007669"/>
    <property type="project" value="InterPro"/>
</dbReference>
<evidence type="ECO:0000256" key="1">
    <source>
        <dbReference type="ARBA" id="ARBA00001936"/>
    </source>
</evidence>
<dbReference type="GO" id="GO:0070006">
    <property type="term" value="F:metalloaminopeptidase activity"/>
    <property type="evidence" value="ECO:0007669"/>
    <property type="project" value="InterPro"/>
</dbReference>
<dbReference type="Proteomes" id="UP001465755">
    <property type="component" value="Unassembled WGS sequence"/>
</dbReference>
<evidence type="ECO:0000256" key="15">
    <source>
        <dbReference type="ARBA" id="ARBA00048994"/>
    </source>
</evidence>
<dbReference type="GO" id="GO:0006508">
    <property type="term" value="P:proteolysis"/>
    <property type="evidence" value="ECO:0007669"/>
    <property type="project" value="UniProtKB-KW"/>
</dbReference>
<evidence type="ECO:0000256" key="6">
    <source>
        <dbReference type="ARBA" id="ARBA00022997"/>
    </source>
</evidence>
<evidence type="ECO:0000256" key="7">
    <source>
        <dbReference type="ARBA" id="ARBA00023049"/>
    </source>
</evidence>
<dbReference type="FunFam" id="3.90.230.10:FF:000002">
    <property type="entry name" value="Xaa-Pro aminopeptidase 3"/>
    <property type="match status" value="1"/>
</dbReference>
<dbReference type="SMART" id="SM01011">
    <property type="entry name" value="AMP_N"/>
    <property type="match status" value="1"/>
</dbReference>
<evidence type="ECO:0000259" key="16">
    <source>
        <dbReference type="SMART" id="SM01011"/>
    </source>
</evidence>
<proteinExistence type="inferred from homology"/>
<feature type="domain" description="Aminopeptidase P N-terminal" evidence="16">
    <location>
        <begin position="19"/>
        <end position="158"/>
    </location>
</feature>
<evidence type="ECO:0000256" key="8">
    <source>
        <dbReference type="ARBA" id="ARBA00023211"/>
    </source>
</evidence>
<reference evidence="17 18" key="1">
    <citation type="journal article" date="2024" name="Nat. Commun.">
        <title>Phylogenomics reveals the evolutionary origins of lichenization in chlorophyte algae.</title>
        <authorList>
            <person name="Puginier C."/>
            <person name="Libourel C."/>
            <person name="Otte J."/>
            <person name="Skaloud P."/>
            <person name="Haon M."/>
            <person name="Grisel S."/>
            <person name="Petersen M."/>
            <person name="Berrin J.G."/>
            <person name="Delaux P.M."/>
            <person name="Dal Grande F."/>
            <person name="Keller J."/>
        </authorList>
    </citation>
    <scope>NUCLEOTIDE SEQUENCE [LARGE SCALE GENOMIC DNA]</scope>
    <source>
        <strain evidence="17 18">SAG 2036</strain>
    </source>
</reference>
<name>A0AAW1NY69_9CHLO</name>
<evidence type="ECO:0000313" key="18">
    <source>
        <dbReference type="Proteomes" id="UP001465755"/>
    </source>
</evidence>
<dbReference type="InterPro" id="IPR036005">
    <property type="entry name" value="Creatinase/aminopeptidase-like"/>
</dbReference>
<dbReference type="PANTHER" id="PTHR48480">
    <property type="match status" value="1"/>
</dbReference>
<dbReference type="PANTHER" id="PTHR48480:SF2">
    <property type="entry name" value="PEPTIDASE D"/>
    <property type="match status" value="1"/>
</dbReference>
<evidence type="ECO:0000256" key="13">
    <source>
        <dbReference type="ARBA" id="ARBA00044284"/>
    </source>
</evidence>
<evidence type="ECO:0000313" key="17">
    <source>
        <dbReference type="EMBL" id="KAK9798996.1"/>
    </source>
</evidence>
<evidence type="ECO:0000256" key="3">
    <source>
        <dbReference type="ARBA" id="ARBA00022670"/>
    </source>
</evidence>
<dbReference type="Pfam" id="PF05195">
    <property type="entry name" value="AMP_N"/>
    <property type="match status" value="1"/>
</dbReference>
<comment type="similarity">
    <text evidence="9">Belongs to the peptidase M24B family. Eukaryotic-type prolidase subfamily.</text>
</comment>
<keyword evidence="7" id="KW-0482">Metalloprotease</keyword>
<evidence type="ECO:0000256" key="5">
    <source>
        <dbReference type="ARBA" id="ARBA00022801"/>
    </source>
</evidence>
<dbReference type="EC" id="3.4.13.9" evidence="10"/>
<keyword evidence="5" id="KW-0378">Hydrolase</keyword>
<organism evidence="17 18">
    <name type="scientific">Symbiochloris irregularis</name>
    <dbReference type="NCBI Taxonomy" id="706552"/>
    <lineage>
        <taxon>Eukaryota</taxon>
        <taxon>Viridiplantae</taxon>
        <taxon>Chlorophyta</taxon>
        <taxon>core chlorophytes</taxon>
        <taxon>Trebouxiophyceae</taxon>
        <taxon>Trebouxiales</taxon>
        <taxon>Trebouxiaceae</taxon>
        <taxon>Symbiochloris</taxon>
    </lineage>
</organism>
<evidence type="ECO:0000256" key="10">
    <source>
        <dbReference type="ARBA" id="ARBA00044051"/>
    </source>
</evidence>
<keyword evidence="8" id="KW-0464">Manganese</keyword>
<dbReference type="InterPro" id="IPR029149">
    <property type="entry name" value="Creatin/AminoP/Spt16_N"/>
</dbReference>
<dbReference type="Gene3D" id="3.90.230.10">
    <property type="entry name" value="Creatinase/methionine aminopeptidase superfamily"/>
    <property type="match status" value="1"/>
</dbReference>
<dbReference type="InterPro" id="IPR052433">
    <property type="entry name" value="X-Pro_dipept-like"/>
</dbReference>
<evidence type="ECO:0000256" key="12">
    <source>
        <dbReference type="ARBA" id="ARBA00044252"/>
    </source>
</evidence>
<keyword evidence="3" id="KW-0645">Protease</keyword>
<protein>
    <recommendedName>
        <fullName evidence="11">Xaa-Pro dipeptidase</fullName>
        <ecNumber evidence="10">3.4.13.9</ecNumber>
    </recommendedName>
    <alternativeName>
        <fullName evidence="14">Imidodipeptidase</fullName>
    </alternativeName>
    <alternativeName>
        <fullName evidence="12">Peptidase D</fullName>
    </alternativeName>
    <alternativeName>
        <fullName evidence="13">Proline dipeptidase</fullName>
    </alternativeName>
</protein>
<comment type="caution">
    <text evidence="17">The sequence shown here is derived from an EMBL/GenBank/DDBJ whole genome shotgun (WGS) entry which is preliminary data.</text>
</comment>
<dbReference type="InterPro" id="IPR000994">
    <property type="entry name" value="Pept_M24"/>
</dbReference>
<keyword evidence="6" id="KW-0224">Dipeptidase</keyword>
<evidence type="ECO:0000256" key="4">
    <source>
        <dbReference type="ARBA" id="ARBA00022723"/>
    </source>
</evidence>
<comment type="catalytic activity">
    <reaction evidence="15">
        <text>Xaa-L-Pro dipeptide + H2O = an L-alpha-amino acid + L-proline</text>
        <dbReference type="Rhea" id="RHEA:76407"/>
        <dbReference type="ChEBI" id="CHEBI:15377"/>
        <dbReference type="ChEBI" id="CHEBI:59869"/>
        <dbReference type="ChEBI" id="CHEBI:60039"/>
        <dbReference type="ChEBI" id="CHEBI:195196"/>
        <dbReference type="EC" id="3.4.13.9"/>
    </reaction>
</comment>
<dbReference type="Gene3D" id="3.40.350.10">
    <property type="entry name" value="Creatinase/prolidase N-terminal domain"/>
    <property type="match status" value="1"/>
</dbReference>
<evidence type="ECO:0000256" key="9">
    <source>
        <dbReference type="ARBA" id="ARBA00043990"/>
    </source>
</evidence>
<dbReference type="GO" id="GO:0102009">
    <property type="term" value="F:proline dipeptidase activity"/>
    <property type="evidence" value="ECO:0007669"/>
    <property type="project" value="UniProtKB-EC"/>
</dbReference>
<keyword evidence="18" id="KW-1185">Reference proteome</keyword>
<evidence type="ECO:0000256" key="14">
    <source>
        <dbReference type="ARBA" id="ARBA00044351"/>
    </source>
</evidence>
<accession>A0AAW1NY69</accession>